<keyword evidence="2" id="KW-1185">Reference proteome</keyword>
<proteinExistence type="predicted"/>
<dbReference type="EMBL" id="ML145103">
    <property type="protein sequence ID" value="TBU60656.1"/>
    <property type="molecule type" value="Genomic_DNA"/>
</dbReference>
<dbReference type="Proteomes" id="UP000292082">
    <property type="component" value="Unassembled WGS sequence"/>
</dbReference>
<dbReference type="AlphaFoldDB" id="A0A4Q9Q1E1"/>
<gene>
    <name evidence="1" type="ORF">BD310DRAFT_947161</name>
</gene>
<name>A0A4Q9Q1E1_9APHY</name>
<organism evidence="1 2">
    <name type="scientific">Dichomitus squalens</name>
    <dbReference type="NCBI Taxonomy" id="114155"/>
    <lineage>
        <taxon>Eukaryota</taxon>
        <taxon>Fungi</taxon>
        <taxon>Dikarya</taxon>
        <taxon>Basidiomycota</taxon>
        <taxon>Agaricomycotina</taxon>
        <taxon>Agaricomycetes</taxon>
        <taxon>Polyporales</taxon>
        <taxon>Polyporaceae</taxon>
        <taxon>Dichomitus</taxon>
    </lineage>
</organism>
<reference evidence="1 2" key="1">
    <citation type="submission" date="2019-01" db="EMBL/GenBank/DDBJ databases">
        <title>Draft genome sequences of three monokaryotic isolates of the white-rot basidiomycete fungus Dichomitus squalens.</title>
        <authorList>
            <consortium name="DOE Joint Genome Institute"/>
            <person name="Lopez S.C."/>
            <person name="Andreopoulos B."/>
            <person name="Pangilinan J."/>
            <person name="Lipzen A."/>
            <person name="Riley R."/>
            <person name="Ahrendt S."/>
            <person name="Ng V."/>
            <person name="Barry K."/>
            <person name="Daum C."/>
            <person name="Grigoriev I.V."/>
            <person name="Hilden K.S."/>
            <person name="Makela M.R."/>
            <person name="de Vries R.P."/>
        </authorList>
    </citation>
    <scope>NUCLEOTIDE SEQUENCE [LARGE SCALE GENOMIC DNA]</scope>
    <source>
        <strain evidence="1 2">CBS 464.89</strain>
    </source>
</reference>
<sequence length="308" mass="33654">MDLELQASVVTLAASLWLNRTLTIEHFWRRASISPISVLFVFNRYLGLLGPLPILVEYFVVLSPSVSDCRELQSYHQCYAIVGQIVVALVLLLRTYALYNRSWQALVGLSALTAVLLVTTLVAEFMKTTTVTSSTGLEVLFDVCDLALTHEQCVHSRRSVGWMANLCLDTTIFVLTLVRTVKMRRSYLHHEPLRTLFRDGEGCTACAAPRGSLTLDLRGGAIYYGILVAVGVANLVTFVQFDDRDHGVATTLGNALSSTLVSRICLNLWDRRLRADGGGGRGGLLTSHCAPSAGAAASDVIVESMYDP</sequence>
<evidence type="ECO:0000313" key="1">
    <source>
        <dbReference type="EMBL" id="TBU60656.1"/>
    </source>
</evidence>
<accession>A0A4Q9Q1E1</accession>
<protein>
    <submittedName>
        <fullName evidence="1">Uncharacterized protein</fullName>
    </submittedName>
</protein>
<evidence type="ECO:0000313" key="2">
    <source>
        <dbReference type="Proteomes" id="UP000292082"/>
    </source>
</evidence>